<feature type="compositionally biased region" description="Acidic residues" evidence="2">
    <location>
        <begin position="638"/>
        <end position="654"/>
    </location>
</feature>
<dbReference type="InterPro" id="IPR027417">
    <property type="entry name" value="P-loop_NTPase"/>
</dbReference>
<keyword evidence="3" id="KW-0472">Membrane</keyword>
<dbReference type="CDD" id="cd11614">
    <property type="entry name" value="SAF_CpaB_FlgA_like"/>
    <property type="match status" value="1"/>
</dbReference>
<feature type="compositionally biased region" description="Basic and acidic residues" evidence="2">
    <location>
        <begin position="232"/>
        <end position="250"/>
    </location>
</feature>
<comment type="caution">
    <text evidence="4">The sequence shown here is derived from an EMBL/GenBank/DDBJ whole genome shotgun (WGS) entry which is preliminary data.</text>
</comment>
<feature type="coiled-coil region" evidence="1">
    <location>
        <begin position="534"/>
        <end position="568"/>
    </location>
</feature>
<keyword evidence="3" id="KW-1133">Transmembrane helix</keyword>
<evidence type="ECO:0000256" key="2">
    <source>
        <dbReference type="SAM" id="MobiDB-lite"/>
    </source>
</evidence>
<evidence type="ECO:0000256" key="1">
    <source>
        <dbReference type="SAM" id="Coils"/>
    </source>
</evidence>
<evidence type="ECO:0000313" key="5">
    <source>
        <dbReference type="Proteomes" id="UP001437460"/>
    </source>
</evidence>
<keyword evidence="1" id="KW-0175">Coiled coil</keyword>
<organism evidence="4 5">
    <name type="scientific">Ventrimonas faecis</name>
    <dbReference type="NCBI Taxonomy" id="3133170"/>
    <lineage>
        <taxon>Bacteria</taxon>
        <taxon>Bacillati</taxon>
        <taxon>Bacillota</taxon>
        <taxon>Clostridia</taxon>
        <taxon>Lachnospirales</taxon>
        <taxon>Lachnospiraceae</taxon>
        <taxon>Ventrimonas</taxon>
    </lineage>
</organism>
<protein>
    <submittedName>
        <fullName evidence="4">Uncharacterized protein</fullName>
    </submittedName>
</protein>
<dbReference type="EMBL" id="JBBMFJ010000019">
    <property type="protein sequence ID" value="MEQ2563442.1"/>
    <property type="molecule type" value="Genomic_DNA"/>
</dbReference>
<feature type="region of interest" description="Disordered" evidence="2">
    <location>
        <begin position="226"/>
        <end position="253"/>
    </location>
</feature>
<dbReference type="Proteomes" id="UP001437460">
    <property type="component" value="Unassembled WGS sequence"/>
</dbReference>
<name>A0ABV1HMA0_9FIRM</name>
<accession>A0ABV1HMA0</accession>
<sequence>MEMELDLLIATEMSGDGDSVAEELRSVFAKRGVTVHRIEFRSGKDSVIRSVRANPQIRAVVLSQYQDQEKLSPRDIDQICSAAEGDLQVFVVVSEMRGSDYMKEIESLGIYTAVYQEDASFEKIAEWYCNGRTKKEARAYYGVAGGDHVVQYRNMDVNASIQYLLEYDGSYTDLIQRMSVLVNGIPASQVASIVCQLPDPICEMLKREPRFALICQMAEEQYAYLYKPSGQPEKDETGEKTDTEREEQPKNKAIRRFLKRKQEEPAECKPAKRQACEIGVMATNIGIGCTTISILLANTLAHEGKRTAIVELDDADGCFEELCRQEREEEQVDGITKFAIGTLDYYYHVPLQKFQLDYKPLYDFIVYDFGCLDQETIFHVYARLPNRFIVTSKAEWKQHELKELLKDIKGMPGEDECKVLISSPSAASEFGDVKELLPENTALAAIPYESNPFYPGKACRQIFLKLLDGTYKEEKYKRSDSVEQRFSERPRDFKKFGFRIVTGALLVTCMGFMVSACSANNRYNRMVTKADTFITGLEEENRQAEDELQKKEKELKALEHEVYYAQTDIPAGQLISGDMVKKEIVQTEFDDSFFINAADLGSVAASIPIKAGTPLMKAFTGQVLQDPQDGDNGLPDLADLEDIGIEGVESADGD</sequence>
<proteinExistence type="predicted"/>
<dbReference type="RefSeq" id="WP_349229583.1">
    <property type="nucleotide sequence ID" value="NZ_JBBMFJ010000019.1"/>
</dbReference>
<reference evidence="4 5" key="1">
    <citation type="submission" date="2024-03" db="EMBL/GenBank/DDBJ databases">
        <title>Human intestinal bacterial collection.</title>
        <authorList>
            <person name="Pauvert C."/>
            <person name="Hitch T.C.A."/>
            <person name="Clavel T."/>
        </authorList>
    </citation>
    <scope>NUCLEOTIDE SEQUENCE [LARGE SCALE GENOMIC DNA]</scope>
    <source>
        <strain evidence="4 5">CLA-AP-H27</strain>
    </source>
</reference>
<feature type="transmembrane region" description="Helical" evidence="3">
    <location>
        <begin position="496"/>
        <end position="516"/>
    </location>
</feature>
<dbReference type="Gene3D" id="3.40.50.300">
    <property type="entry name" value="P-loop containing nucleotide triphosphate hydrolases"/>
    <property type="match status" value="1"/>
</dbReference>
<keyword evidence="5" id="KW-1185">Reference proteome</keyword>
<gene>
    <name evidence="4" type="ORF">WMO41_09780</name>
</gene>
<feature type="region of interest" description="Disordered" evidence="2">
    <location>
        <begin position="626"/>
        <end position="654"/>
    </location>
</feature>
<evidence type="ECO:0000313" key="4">
    <source>
        <dbReference type="EMBL" id="MEQ2563442.1"/>
    </source>
</evidence>
<keyword evidence="3" id="KW-0812">Transmembrane</keyword>
<evidence type="ECO:0000256" key="3">
    <source>
        <dbReference type="SAM" id="Phobius"/>
    </source>
</evidence>